<dbReference type="GO" id="GO:0005886">
    <property type="term" value="C:plasma membrane"/>
    <property type="evidence" value="ECO:0007669"/>
    <property type="project" value="UniProtKB-SubCell"/>
</dbReference>
<evidence type="ECO:0000313" key="12">
    <source>
        <dbReference type="Proteomes" id="UP000243605"/>
    </source>
</evidence>
<protein>
    <submittedName>
        <fullName evidence="11">Sodium/proton antiporter, CPA1 family</fullName>
    </submittedName>
</protein>
<evidence type="ECO:0000256" key="4">
    <source>
        <dbReference type="ARBA" id="ARBA00022475"/>
    </source>
</evidence>
<evidence type="ECO:0000256" key="7">
    <source>
        <dbReference type="ARBA" id="ARBA00023065"/>
    </source>
</evidence>
<name>A0A662Z4K6_9STAP</name>
<dbReference type="RefSeq" id="WP_091474220.1">
    <property type="nucleotide sequence ID" value="NZ_FOIT01000002.1"/>
</dbReference>
<dbReference type="PANTHER" id="PTHR32507">
    <property type="entry name" value="NA(+)/H(+) ANTIPORTER 1"/>
    <property type="match status" value="1"/>
</dbReference>
<feature type="transmembrane region" description="Helical" evidence="9">
    <location>
        <begin position="370"/>
        <end position="390"/>
    </location>
</feature>
<dbReference type="Pfam" id="PF00999">
    <property type="entry name" value="Na_H_Exchanger"/>
    <property type="match status" value="1"/>
</dbReference>
<comment type="subcellular location">
    <subcellularLocation>
        <location evidence="1">Cell membrane</location>
        <topology evidence="1">Multi-pass membrane protein</topology>
    </subcellularLocation>
</comment>
<evidence type="ECO:0000256" key="6">
    <source>
        <dbReference type="ARBA" id="ARBA00022989"/>
    </source>
</evidence>
<feature type="transmembrane region" description="Helical" evidence="9">
    <location>
        <begin position="121"/>
        <end position="141"/>
    </location>
</feature>
<evidence type="ECO:0000256" key="8">
    <source>
        <dbReference type="ARBA" id="ARBA00023136"/>
    </source>
</evidence>
<feature type="transmembrane region" description="Helical" evidence="9">
    <location>
        <begin position="153"/>
        <end position="176"/>
    </location>
</feature>
<keyword evidence="3" id="KW-0050">Antiport</keyword>
<keyword evidence="6 9" id="KW-1133">Transmembrane helix</keyword>
<evidence type="ECO:0000256" key="9">
    <source>
        <dbReference type="SAM" id="Phobius"/>
    </source>
</evidence>
<dbReference type="PANTHER" id="PTHR32507:SF0">
    <property type="entry name" value="NA(+)_H(+) ANTIPORTER 2-RELATED"/>
    <property type="match status" value="1"/>
</dbReference>
<dbReference type="OrthoDB" id="570124at2"/>
<keyword evidence="8 9" id="KW-0472">Membrane</keyword>
<dbReference type="Proteomes" id="UP000243605">
    <property type="component" value="Unassembled WGS sequence"/>
</dbReference>
<reference evidence="11 12" key="1">
    <citation type="submission" date="2016-10" db="EMBL/GenBank/DDBJ databases">
        <authorList>
            <person name="Varghese N."/>
            <person name="Submissions S."/>
        </authorList>
    </citation>
    <scope>NUCLEOTIDE SEQUENCE [LARGE SCALE GENOMIC DNA]</scope>
    <source>
        <strain evidence="11 12">IBRC-M10081</strain>
    </source>
</reference>
<proteinExistence type="predicted"/>
<evidence type="ECO:0000256" key="1">
    <source>
        <dbReference type="ARBA" id="ARBA00004651"/>
    </source>
</evidence>
<organism evidence="11 12">
    <name type="scientific">Aliicoccus persicus</name>
    <dbReference type="NCBI Taxonomy" id="930138"/>
    <lineage>
        <taxon>Bacteria</taxon>
        <taxon>Bacillati</taxon>
        <taxon>Bacillota</taxon>
        <taxon>Bacilli</taxon>
        <taxon>Bacillales</taxon>
        <taxon>Staphylococcaceae</taxon>
        <taxon>Aliicoccus</taxon>
    </lineage>
</organism>
<evidence type="ECO:0000259" key="10">
    <source>
        <dbReference type="Pfam" id="PF00999"/>
    </source>
</evidence>
<sequence length="592" mass="65846">MNIDLPLMLLVSLFIGLGIFSQWLANLLKWPAIVVMSIIGLLIGPIIGIVNPQETMGPEIYGTIVSLSVAIILFEGSSNLDTRELLGISKTLRRIMTYGALIGWILGTVALYYIVDFPLAIALVLSALFIVTGPTVIQPLLKQARVKRSVDSILRWESIILDPVGPLIALFVFYGFRMSIEGFSIAILAEYILGLLIAVIIGLGATKLFTVMVKKDMIGPHLIAPMQFVFVLLIFSVCDFILHESGLLSVTIFGLGMARYKKRDLIYNESNHFVEQLTMIAVSTVFILITSSLTREMLSFVVSWEVILFCAAMIIIVRPLSIYGSTIGAELNMKERTFLSVVAPRGVVALTVAGFFMEQFNTLEVPMAELILPVTFGLSFITVVIYGFGFKPFSQTLGLSSSEPPGVIMIGESPFSLEVAKNIKQHGIPVMISDALGDYRETEEDDGIERFDGNMLSEDDRMYADLTRFEKSLIMTRSTVLNLLAHEVMADEFGVKNVMLLSPDYREGNNMLGSAMHSHILFHDDLGYRKLNQLTKEGNFIEISASQVEELTKNDLVIYYIDEDKHITFKNKTVKLQVEDEWTLGVMKNAID</sequence>
<evidence type="ECO:0000256" key="3">
    <source>
        <dbReference type="ARBA" id="ARBA00022449"/>
    </source>
</evidence>
<evidence type="ECO:0000313" key="11">
    <source>
        <dbReference type="EMBL" id="SEV93341.1"/>
    </source>
</evidence>
<dbReference type="InterPro" id="IPR006153">
    <property type="entry name" value="Cation/H_exchanger_TM"/>
</dbReference>
<feature type="transmembrane region" description="Helical" evidence="9">
    <location>
        <begin position="32"/>
        <end position="50"/>
    </location>
</feature>
<dbReference type="GO" id="GO:0015297">
    <property type="term" value="F:antiporter activity"/>
    <property type="evidence" value="ECO:0007669"/>
    <property type="project" value="UniProtKB-KW"/>
</dbReference>
<keyword evidence="4" id="KW-1003">Cell membrane</keyword>
<dbReference type="AlphaFoldDB" id="A0A662Z4K6"/>
<feature type="transmembrane region" description="Helical" evidence="9">
    <location>
        <begin position="338"/>
        <end position="358"/>
    </location>
</feature>
<keyword evidence="12" id="KW-1185">Reference proteome</keyword>
<evidence type="ECO:0000256" key="5">
    <source>
        <dbReference type="ARBA" id="ARBA00022692"/>
    </source>
</evidence>
<gene>
    <name evidence="11" type="ORF">SAMN05192557_0855</name>
</gene>
<feature type="transmembrane region" description="Helical" evidence="9">
    <location>
        <begin position="297"/>
        <end position="317"/>
    </location>
</feature>
<feature type="transmembrane region" description="Helical" evidence="9">
    <location>
        <begin position="95"/>
        <end position="115"/>
    </location>
</feature>
<feature type="transmembrane region" description="Helical" evidence="9">
    <location>
        <begin position="182"/>
        <end position="205"/>
    </location>
</feature>
<accession>A0A662Z4K6</accession>
<feature type="transmembrane region" description="Helical" evidence="9">
    <location>
        <begin position="217"/>
        <end position="235"/>
    </location>
</feature>
<dbReference type="GO" id="GO:1902600">
    <property type="term" value="P:proton transmembrane transport"/>
    <property type="evidence" value="ECO:0007669"/>
    <property type="project" value="InterPro"/>
</dbReference>
<feature type="transmembrane region" description="Helical" evidence="9">
    <location>
        <begin position="6"/>
        <end position="25"/>
    </location>
</feature>
<evidence type="ECO:0000256" key="2">
    <source>
        <dbReference type="ARBA" id="ARBA00022448"/>
    </source>
</evidence>
<feature type="transmembrane region" description="Helical" evidence="9">
    <location>
        <begin position="56"/>
        <end position="74"/>
    </location>
</feature>
<dbReference type="EMBL" id="FOIT01000002">
    <property type="protein sequence ID" value="SEV93341.1"/>
    <property type="molecule type" value="Genomic_DNA"/>
</dbReference>
<feature type="domain" description="Cation/H+ exchanger transmembrane" evidence="10">
    <location>
        <begin position="21"/>
        <end position="393"/>
    </location>
</feature>
<keyword evidence="2" id="KW-0813">Transport</keyword>
<dbReference type="Gene3D" id="1.20.1530.20">
    <property type="match status" value="1"/>
</dbReference>
<feature type="transmembrane region" description="Helical" evidence="9">
    <location>
        <begin position="272"/>
        <end position="291"/>
    </location>
</feature>
<dbReference type="InterPro" id="IPR038770">
    <property type="entry name" value="Na+/solute_symporter_sf"/>
</dbReference>
<keyword evidence="7" id="KW-0406">Ion transport</keyword>
<keyword evidence="5 9" id="KW-0812">Transmembrane</keyword>